<keyword evidence="1" id="KW-0812">Transmembrane</keyword>
<evidence type="ECO:0000313" key="5">
    <source>
        <dbReference type="Proteomes" id="UP000014197"/>
    </source>
</evidence>
<evidence type="ECO:0000313" key="2">
    <source>
        <dbReference type="EMBL" id="EOH92908.1"/>
    </source>
</evidence>
<dbReference type="Proteomes" id="UP000013858">
    <property type="component" value="Unassembled WGS sequence"/>
</dbReference>
<dbReference type="AlphaFoldDB" id="R2QCF5"/>
<keyword evidence="5" id="KW-1185">Reference proteome</keyword>
<comment type="caution">
    <text evidence="2">The sequence shown here is derived from an EMBL/GenBank/DDBJ whole genome shotgun (WGS) entry which is preliminary data.</text>
</comment>
<evidence type="ECO:0000313" key="3">
    <source>
        <dbReference type="EMBL" id="EOT61651.1"/>
    </source>
</evidence>
<accession>R2QCF5</accession>
<gene>
    <name evidence="3" type="ORF">I583_00633</name>
    <name evidence="2" type="ORF">UAW_02949</name>
</gene>
<reference evidence="3 5" key="2">
    <citation type="submission" date="2013-03" db="EMBL/GenBank/DDBJ databases">
        <title>The Genome Sequence of Enterococcus haemoperoxidus BAA-382 (PacBio/Illumina hybrid assembly).</title>
        <authorList>
            <consortium name="The Broad Institute Genomics Platform"/>
            <consortium name="The Broad Institute Genome Sequencing Center for Infectious Disease"/>
            <person name="Earl A."/>
            <person name="Russ C."/>
            <person name="Gilmore M."/>
            <person name="Surin D."/>
            <person name="Walker B."/>
            <person name="Young S."/>
            <person name="Zeng Q."/>
            <person name="Gargeya S."/>
            <person name="Fitzgerald M."/>
            <person name="Haas B."/>
            <person name="Abouelleil A."/>
            <person name="Allen A.W."/>
            <person name="Alvarado L."/>
            <person name="Arachchi H.M."/>
            <person name="Berlin A.M."/>
            <person name="Chapman S.B."/>
            <person name="Gainer-Dewar J."/>
            <person name="Goldberg J."/>
            <person name="Griggs A."/>
            <person name="Gujja S."/>
            <person name="Hansen M."/>
            <person name="Howarth C."/>
            <person name="Imamovic A."/>
            <person name="Ireland A."/>
            <person name="Larimer J."/>
            <person name="McCowan C."/>
            <person name="Murphy C."/>
            <person name="Pearson M."/>
            <person name="Poon T.W."/>
            <person name="Priest M."/>
            <person name="Roberts A."/>
            <person name="Saif S."/>
            <person name="Shea T."/>
            <person name="Sisk P."/>
            <person name="Sykes S."/>
            <person name="Wortman J."/>
            <person name="Nusbaum C."/>
            <person name="Birren B."/>
        </authorList>
    </citation>
    <scope>NUCLEOTIDE SEQUENCE [LARGE SCALE GENOMIC DNA]</scope>
    <source>
        <strain evidence="3 5">ATCC BAA-382</strain>
    </source>
</reference>
<dbReference type="EMBL" id="AJAR01000027">
    <property type="protein sequence ID" value="EOH92908.1"/>
    <property type="molecule type" value="Genomic_DNA"/>
</dbReference>
<sequence>MVNVTTLLFLDSSSTLSVPVTLLDKSYAKEGSLIKIFRLCSITLLSLVLALLNFKNNVIL</sequence>
<evidence type="ECO:0000313" key="4">
    <source>
        <dbReference type="Proteomes" id="UP000013858"/>
    </source>
</evidence>
<protein>
    <submittedName>
        <fullName evidence="2">Uncharacterized protein</fullName>
    </submittedName>
</protein>
<proteinExistence type="predicted"/>
<dbReference type="Proteomes" id="UP000014197">
    <property type="component" value="Unassembled WGS sequence"/>
</dbReference>
<name>R2QCF5_9ENTE</name>
<evidence type="ECO:0000256" key="1">
    <source>
        <dbReference type="SAM" id="Phobius"/>
    </source>
</evidence>
<keyword evidence="1" id="KW-1133">Transmembrane helix</keyword>
<dbReference type="EMBL" id="ASVY01000002">
    <property type="protein sequence ID" value="EOT61651.1"/>
    <property type="molecule type" value="Genomic_DNA"/>
</dbReference>
<feature type="transmembrane region" description="Helical" evidence="1">
    <location>
        <begin position="33"/>
        <end position="54"/>
    </location>
</feature>
<keyword evidence="1" id="KW-0472">Membrane</keyword>
<reference evidence="2 4" key="1">
    <citation type="submission" date="2013-02" db="EMBL/GenBank/DDBJ databases">
        <title>The Genome Sequence of Enterococcus haemoperoxidus BAA-382.</title>
        <authorList>
            <consortium name="The Broad Institute Genome Sequencing Platform"/>
            <consortium name="The Broad Institute Genome Sequencing Center for Infectious Disease"/>
            <person name="Earl A.M."/>
            <person name="Gilmore M.S."/>
            <person name="Lebreton F."/>
            <person name="Walker B."/>
            <person name="Young S.K."/>
            <person name="Zeng Q."/>
            <person name="Gargeya S."/>
            <person name="Fitzgerald M."/>
            <person name="Haas B."/>
            <person name="Abouelleil A."/>
            <person name="Alvarado L."/>
            <person name="Arachchi H.M."/>
            <person name="Berlin A.M."/>
            <person name="Chapman S.B."/>
            <person name="Dewar J."/>
            <person name="Goldberg J."/>
            <person name="Griggs A."/>
            <person name="Gujja S."/>
            <person name="Hansen M."/>
            <person name="Howarth C."/>
            <person name="Imamovic A."/>
            <person name="Larimer J."/>
            <person name="McCowan C."/>
            <person name="Murphy C."/>
            <person name="Neiman D."/>
            <person name="Pearson M."/>
            <person name="Priest M."/>
            <person name="Roberts A."/>
            <person name="Saif S."/>
            <person name="Shea T."/>
            <person name="Sisk P."/>
            <person name="Sykes S."/>
            <person name="Wortman J."/>
            <person name="Nusbaum C."/>
            <person name="Birren B."/>
        </authorList>
    </citation>
    <scope>NUCLEOTIDE SEQUENCE [LARGE SCALE GENOMIC DNA]</scope>
    <source>
        <strain evidence="2 4">ATCC BAA-382</strain>
    </source>
</reference>
<organism evidence="2 4">
    <name type="scientific">Enterococcus haemoperoxidus ATCC BAA-382</name>
    <dbReference type="NCBI Taxonomy" id="1158608"/>
    <lineage>
        <taxon>Bacteria</taxon>
        <taxon>Bacillati</taxon>
        <taxon>Bacillota</taxon>
        <taxon>Bacilli</taxon>
        <taxon>Lactobacillales</taxon>
        <taxon>Enterococcaceae</taxon>
        <taxon>Enterococcus</taxon>
    </lineage>
</organism>